<organism evidence="3 4">
    <name type="scientific">Euplotes crassus</name>
    <dbReference type="NCBI Taxonomy" id="5936"/>
    <lineage>
        <taxon>Eukaryota</taxon>
        <taxon>Sar</taxon>
        <taxon>Alveolata</taxon>
        <taxon>Ciliophora</taxon>
        <taxon>Intramacronucleata</taxon>
        <taxon>Spirotrichea</taxon>
        <taxon>Hypotrichia</taxon>
        <taxon>Euplotida</taxon>
        <taxon>Euplotidae</taxon>
        <taxon>Moneuplotes</taxon>
    </lineage>
</organism>
<feature type="compositionally biased region" description="Basic and acidic residues" evidence="2">
    <location>
        <begin position="370"/>
        <end position="402"/>
    </location>
</feature>
<evidence type="ECO:0000256" key="2">
    <source>
        <dbReference type="SAM" id="MobiDB-lite"/>
    </source>
</evidence>
<feature type="compositionally biased region" description="Polar residues" evidence="2">
    <location>
        <begin position="109"/>
        <end position="141"/>
    </location>
</feature>
<dbReference type="Proteomes" id="UP001295684">
    <property type="component" value="Unassembled WGS sequence"/>
</dbReference>
<proteinExistence type="predicted"/>
<reference evidence="3" key="1">
    <citation type="submission" date="2023-07" db="EMBL/GenBank/DDBJ databases">
        <authorList>
            <consortium name="AG Swart"/>
            <person name="Singh M."/>
            <person name="Singh A."/>
            <person name="Seah K."/>
            <person name="Emmerich C."/>
        </authorList>
    </citation>
    <scope>NUCLEOTIDE SEQUENCE</scope>
    <source>
        <strain evidence="3">DP1</strain>
    </source>
</reference>
<keyword evidence="1" id="KW-0175">Coiled coil</keyword>
<name>A0AAD1Y2Y1_EUPCR</name>
<evidence type="ECO:0000313" key="3">
    <source>
        <dbReference type="EMBL" id="CAI2383697.1"/>
    </source>
</evidence>
<comment type="caution">
    <text evidence="3">The sequence shown here is derived from an EMBL/GenBank/DDBJ whole genome shotgun (WGS) entry which is preliminary data.</text>
</comment>
<gene>
    <name evidence="3" type="ORF">ECRASSUSDP1_LOCUS25206</name>
</gene>
<feature type="coiled-coil region" evidence="1">
    <location>
        <begin position="215"/>
        <end position="261"/>
    </location>
</feature>
<evidence type="ECO:0000256" key="1">
    <source>
        <dbReference type="SAM" id="Coils"/>
    </source>
</evidence>
<feature type="region of interest" description="Disordered" evidence="2">
    <location>
        <begin position="361"/>
        <end position="413"/>
    </location>
</feature>
<feature type="region of interest" description="Disordered" evidence="2">
    <location>
        <begin position="97"/>
        <end position="141"/>
    </location>
</feature>
<evidence type="ECO:0000313" key="4">
    <source>
        <dbReference type="Proteomes" id="UP001295684"/>
    </source>
</evidence>
<dbReference type="EMBL" id="CAMPGE010025995">
    <property type="protein sequence ID" value="CAI2383697.1"/>
    <property type="molecule type" value="Genomic_DNA"/>
</dbReference>
<sequence>MDHQRFSNGTFDIEPYTTDTADCSFYNERETYRDNNKYLGKMYNNTFSDEPNLMPNHMYKYKQGSDNGHNPTLNQRFKKRMINQPLKLDKRRISRFQKQLAAQKRQGSDQESSTIPSIHPNLANNFNKRSKGLSTSRNKNIKLNRSLNGMPRLNDSLQARNFKLNLDSMNHSNENLELSSARESFNSKPGSMTGRKLFNFKRDGSDNPIKLLRQIRELNKVIEDKDTQINFLKKTVKFTEVNELKQENQILYQECRRLRSLCSQFLKKELDDFELEEEVKKSISQTVGDSTLKHKFQSKKSAIDELLEENDGTPKTILKKPTVKFADDLSGKARGKTILKKGDSKIIRKQTGYNRVEKKVFKNGRSPNSELEKIKEDSESISEKSLNHTESYRSSNGDKKPNTDLSNKMEQPRVSEDEISELLADLRFLLQVFKNASKFLFEEKFIISYEDAIQAFHEKLRISPEESKKLALYLIDYKSQGKKSAKSANSITANDIQEKIEEMVGSFRKYEKEEEQSLIDAFFSDDNRTYKPRFLSEMNDLSFVKWVSKNEFEKTLSNIPMDVNMKCLLIKLLRESNSLHMISGECIKKFVNLINSKSKHHHRPDKSYEEFEEDSASISTDSAKAAPNVLNLNKNFFVRLADFMFNNDLTLYQIIHKKIYDKMFNGREHELISAKTFFSILEERGFPTSEGEKGAIGNLLKNSNLIDVIEVEKVVKILEELDIKEDKPIASKNFDYRHLAAPDIRQVNRIIEYMEENNISEIEDFLGRERISKIEVIGKNKREDIEIIDIEQFTDCLEEKNLIENDDLSDGIQMFFAISLDNIDKLMIRKIKICIKDFKTVKFFKYYGTRFREEEEVISDDEDKDVEVISQRNKISEKDILRKNTMLNAKRMKTGRF</sequence>
<protein>
    <submittedName>
        <fullName evidence="3">Uncharacterized protein</fullName>
    </submittedName>
</protein>
<dbReference type="AlphaFoldDB" id="A0AAD1Y2Y1"/>
<accession>A0AAD1Y2Y1</accession>
<keyword evidence="4" id="KW-1185">Reference proteome</keyword>